<dbReference type="InterPro" id="IPR038740">
    <property type="entry name" value="BioF2-like_GNAT_dom"/>
</dbReference>
<comment type="caution">
    <text evidence="2">The sequence shown here is derived from an EMBL/GenBank/DDBJ whole genome shotgun (WGS) entry which is preliminary data.</text>
</comment>
<dbReference type="OrthoDB" id="8334427at2"/>
<dbReference type="STRING" id="1219043.SCH01S_29_00520"/>
<dbReference type="AlphaFoldDB" id="A0A0E9MPA1"/>
<feature type="domain" description="BioF2-like acetyltransferase" evidence="1">
    <location>
        <begin position="203"/>
        <end position="288"/>
    </location>
</feature>
<proteinExistence type="predicted"/>
<dbReference type="Pfam" id="PF13480">
    <property type="entry name" value="Acetyltransf_6"/>
    <property type="match status" value="1"/>
</dbReference>
<evidence type="ECO:0000259" key="1">
    <source>
        <dbReference type="Pfam" id="PF13480"/>
    </source>
</evidence>
<dbReference type="EMBL" id="BBWU01000029">
    <property type="protein sequence ID" value="GAO39364.1"/>
    <property type="molecule type" value="Genomic_DNA"/>
</dbReference>
<protein>
    <recommendedName>
        <fullName evidence="1">BioF2-like acetyltransferase domain-containing protein</fullName>
    </recommendedName>
</protein>
<evidence type="ECO:0000313" key="2">
    <source>
        <dbReference type="EMBL" id="GAO39364.1"/>
    </source>
</evidence>
<gene>
    <name evidence="2" type="ORF">SCH01S_29_00520</name>
</gene>
<organism evidence="2 3">
    <name type="scientific">Sphingomonas changbaiensis NBRC 104936</name>
    <dbReference type="NCBI Taxonomy" id="1219043"/>
    <lineage>
        <taxon>Bacteria</taxon>
        <taxon>Pseudomonadati</taxon>
        <taxon>Pseudomonadota</taxon>
        <taxon>Alphaproteobacteria</taxon>
        <taxon>Sphingomonadales</taxon>
        <taxon>Sphingomonadaceae</taxon>
        <taxon>Sphingomonas</taxon>
    </lineage>
</organism>
<keyword evidence="3" id="KW-1185">Reference proteome</keyword>
<sequence length="333" mass="37094">MWVTGEYFDSFRAAQLAARGRLDAPAQPDPLLRLEWFGRTWEHALPDARLLIARARAGQAEAWLFLARSRPNRAVSLVGNHSIHFAPVFAGDADDSMKRALLRALARRLRLFGLARLTFEPLLPEDAALLRQAFQAGGWTVRDRAGPANFTLDVAGRHFEEYWESCPAQLHEQVAAGSRHLHVEITDLITPRLWEEVELVGGPDPFLRALAQDASVDRTLRLGIARVGDAPVAAQLWTFEDGLALAHWRVEDREARQVHPSAELTASMLRYLINVDHAQTIDLGNGDEAELADWADDRRVLRRLDLFNPRAPSAWAPALAASAAGLVRRSPLD</sequence>
<evidence type="ECO:0000313" key="3">
    <source>
        <dbReference type="Proteomes" id="UP000033202"/>
    </source>
</evidence>
<name>A0A0E9MPA1_9SPHN</name>
<reference evidence="2 3" key="1">
    <citation type="submission" date="2015-04" db="EMBL/GenBank/DDBJ databases">
        <title>Whole genome shotgun sequence of Sphingomonas changbaiensis NBRC 104936.</title>
        <authorList>
            <person name="Katano-Makiyama Y."/>
            <person name="Hosoyama A."/>
            <person name="Hashimoto M."/>
            <person name="Noguchi M."/>
            <person name="Tsuchikane K."/>
            <person name="Ohji S."/>
            <person name="Yamazoe A."/>
            <person name="Ichikawa N."/>
            <person name="Kimura A."/>
            <person name="Fujita N."/>
        </authorList>
    </citation>
    <scope>NUCLEOTIDE SEQUENCE [LARGE SCALE GENOMIC DNA]</scope>
    <source>
        <strain evidence="2 3">NBRC 104936</strain>
    </source>
</reference>
<dbReference type="RefSeq" id="WP_046348185.1">
    <property type="nucleotide sequence ID" value="NZ_BBWU01000029.1"/>
</dbReference>
<dbReference type="Proteomes" id="UP000033202">
    <property type="component" value="Unassembled WGS sequence"/>
</dbReference>
<accession>A0A0E9MPA1</accession>